<reference evidence="1 2" key="1">
    <citation type="journal article" date="2022" name="Genome Biol. Evol.">
        <title>The Spruce Budworm Genome: Reconstructing the Evolutionary History of Antifreeze Proteins.</title>
        <authorList>
            <person name="Beliveau C."/>
            <person name="Gagne P."/>
            <person name="Picq S."/>
            <person name="Vernygora O."/>
            <person name="Keeling C.I."/>
            <person name="Pinkney K."/>
            <person name="Doucet D."/>
            <person name="Wen F."/>
            <person name="Johnston J.S."/>
            <person name="Maaroufi H."/>
            <person name="Boyle B."/>
            <person name="Laroche J."/>
            <person name="Dewar K."/>
            <person name="Juretic N."/>
            <person name="Blackburn G."/>
            <person name="Nisole A."/>
            <person name="Brunet B."/>
            <person name="Brandao M."/>
            <person name="Lumley L."/>
            <person name="Duan J."/>
            <person name="Quan G."/>
            <person name="Lucarotti C.J."/>
            <person name="Roe A.D."/>
            <person name="Sperling F.A.H."/>
            <person name="Levesque R.C."/>
            <person name="Cusson M."/>
        </authorList>
    </citation>
    <scope>NUCLEOTIDE SEQUENCE [LARGE SCALE GENOMIC DNA]</scope>
    <source>
        <strain evidence="1">Glfc:IPQL:Cfum</strain>
    </source>
</reference>
<dbReference type="EMBL" id="CM046107">
    <property type="protein sequence ID" value="KAI8432492.1"/>
    <property type="molecule type" value="Genomic_DNA"/>
</dbReference>
<gene>
    <name evidence="1" type="ORF">MSG28_004873</name>
</gene>
<accession>A0ACC0K7T3</accession>
<evidence type="ECO:0000313" key="1">
    <source>
        <dbReference type="EMBL" id="KAI8432492.1"/>
    </source>
</evidence>
<organism evidence="1 2">
    <name type="scientific">Choristoneura fumiferana</name>
    <name type="common">Spruce budworm moth</name>
    <name type="synonym">Archips fumiferana</name>
    <dbReference type="NCBI Taxonomy" id="7141"/>
    <lineage>
        <taxon>Eukaryota</taxon>
        <taxon>Metazoa</taxon>
        <taxon>Ecdysozoa</taxon>
        <taxon>Arthropoda</taxon>
        <taxon>Hexapoda</taxon>
        <taxon>Insecta</taxon>
        <taxon>Pterygota</taxon>
        <taxon>Neoptera</taxon>
        <taxon>Endopterygota</taxon>
        <taxon>Lepidoptera</taxon>
        <taxon>Glossata</taxon>
        <taxon>Ditrysia</taxon>
        <taxon>Tortricoidea</taxon>
        <taxon>Tortricidae</taxon>
        <taxon>Tortricinae</taxon>
        <taxon>Choristoneura</taxon>
    </lineage>
</organism>
<protein>
    <submittedName>
        <fullName evidence="1">Uncharacterized protein</fullName>
    </submittedName>
</protein>
<comment type="caution">
    <text evidence="1">The sequence shown here is derived from an EMBL/GenBank/DDBJ whole genome shotgun (WGS) entry which is preliminary data.</text>
</comment>
<evidence type="ECO:0000313" key="2">
    <source>
        <dbReference type="Proteomes" id="UP001064048"/>
    </source>
</evidence>
<dbReference type="Proteomes" id="UP001064048">
    <property type="component" value="Chromosome 7"/>
</dbReference>
<sequence length="123" mass="13379">MSVLPTTEQNSSKEILPSSSRSANRMVLSTICCSCVSFSKVNAITSSSIVCVRLPLPPAFAGYLRHLTNYATMRKAKRSLDSLSPFTLNWDTPWMNSLKSTCNPTAPNSARALAAPQHCLCLL</sequence>
<proteinExistence type="predicted"/>
<keyword evidence="2" id="KW-1185">Reference proteome</keyword>
<name>A0ACC0K7T3_CHOFU</name>